<evidence type="ECO:0000259" key="5">
    <source>
        <dbReference type="Pfam" id="PF07989"/>
    </source>
</evidence>
<dbReference type="PANTHER" id="PTHR19327">
    <property type="entry name" value="GOLGIN"/>
    <property type="match status" value="1"/>
</dbReference>
<dbReference type="AlphaFoldDB" id="A0A9P6DG02"/>
<dbReference type="PANTHER" id="PTHR19327:SF0">
    <property type="entry name" value="GOLGIN SUBFAMILY A MEMBER 4"/>
    <property type="match status" value="1"/>
</dbReference>
<dbReference type="Pfam" id="PF24622">
    <property type="entry name" value="TMP_4"/>
    <property type="match status" value="1"/>
</dbReference>
<evidence type="ECO:0000313" key="7">
    <source>
        <dbReference type="Proteomes" id="UP000807025"/>
    </source>
</evidence>
<name>A0A9P6DG02_PLEER</name>
<feature type="region of interest" description="Disordered" evidence="4">
    <location>
        <begin position="997"/>
        <end position="1018"/>
    </location>
</feature>
<protein>
    <recommendedName>
        <fullName evidence="5">Centrosomin N-terminal motif 1 domain-containing protein</fullName>
    </recommendedName>
</protein>
<keyword evidence="2" id="KW-0963">Cytoplasm</keyword>
<dbReference type="GO" id="GO:0005737">
    <property type="term" value="C:cytoplasm"/>
    <property type="evidence" value="ECO:0007669"/>
    <property type="project" value="UniProtKB-SubCell"/>
</dbReference>
<dbReference type="SUPFAM" id="SSF57997">
    <property type="entry name" value="Tropomyosin"/>
    <property type="match status" value="2"/>
</dbReference>
<feature type="compositionally biased region" description="Low complexity" evidence="4">
    <location>
        <begin position="24"/>
        <end position="36"/>
    </location>
</feature>
<evidence type="ECO:0000256" key="2">
    <source>
        <dbReference type="ARBA" id="ARBA00022490"/>
    </source>
</evidence>
<feature type="region of interest" description="Disordered" evidence="4">
    <location>
        <begin position="1"/>
        <end position="109"/>
    </location>
</feature>
<accession>A0A9P6DG02</accession>
<dbReference type="Gene3D" id="1.10.287.1490">
    <property type="match status" value="3"/>
</dbReference>
<dbReference type="EMBL" id="MU154573">
    <property type="protein sequence ID" value="KAF9494425.1"/>
    <property type="molecule type" value="Genomic_DNA"/>
</dbReference>
<dbReference type="Proteomes" id="UP000807025">
    <property type="component" value="Unassembled WGS sequence"/>
</dbReference>
<keyword evidence="3" id="KW-0175">Coiled coil</keyword>
<feature type="coiled-coil region" evidence="3">
    <location>
        <begin position="645"/>
        <end position="756"/>
    </location>
</feature>
<evidence type="ECO:0000313" key="6">
    <source>
        <dbReference type="EMBL" id="KAF9494425.1"/>
    </source>
</evidence>
<reference evidence="6" key="1">
    <citation type="submission" date="2020-11" db="EMBL/GenBank/DDBJ databases">
        <authorList>
            <consortium name="DOE Joint Genome Institute"/>
            <person name="Ahrendt S."/>
            <person name="Riley R."/>
            <person name="Andreopoulos W."/>
            <person name="Labutti K."/>
            <person name="Pangilinan J."/>
            <person name="Ruiz-Duenas F.J."/>
            <person name="Barrasa J.M."/>
            <person name="Sanchez-Garcia M."/>
            <person name="Camarero S."/>
            <person name="Miyauchi S."/>
            <person name="Serrano A."/>
            <person name="Linde D."/>
            <person name="Babiker R."/>
            <person name="Drula E."/>
            <person name="Ayuso-Fernandez I."/>
            <person name="Pacheco R."/>
            <person name="Padilla G."/>
            <person name="Ferreira P."/>
            <person name="Barriuso J."/>
            <person name="Kellner H."/>
            <person name="Castanera R."/>
            <person name="Alfaro M."/>
            <person name="Ramirez L."/>
            <person name="Pisabarro A.G."/>
            <person name="Kuo A."/>
            <person name="Tritt A."/>
            <person name="Lipzen A."/>
            <person name="He G."/>
            <person name="Yan M."/>
            <person name="Ng V."/>
            <person name="Cullen D."/>
            <person name="Martin F."/>
            <person name="Rosso M.-N."/>
            <person name="Henrissat B."/>
            <person name="Hibbett D."/>
            <person name="Martinez A.T."/>
            <person name="Grigoriev I.V."/>
        </authorList>
    </citation>
    <scope>NUCLEOTIDE SEQUENCE</scope>
    <source>
        <strain evidence="6">ATCC 90797</strain>
    </source>
</reference>
<proteinExistence type="predicted"/>
<dbReference type="OrthoDB" id="10255000at2759"/>
<comment type="subcellular location">
    <subcellularLocation>
        <location evidence="1">Cytoplasm</location>
    </subcellularLocation>
</comment>
<dbReference type="GO" id="GO:0005815">
    <property type="term" value="C:microtubule organizing center"/>
    <property type="evidence" value="ECO:0007669"/>
    <property type="project" value="InterPro"/>
</dbReference>
<feature type="coiled-coil region" evidence="3">
    <location>
        <begin position="186"/>
        <end position="587"/>
    </location>
</feature>
<keyword evidence="7" id="KW-1185">Reference proteome</keyword>
<gene>
    <name evidence="6" type="ORF">BDN71DRAFT_1393216</name>
</gene>
<comment type="caution">
    <text evidence="6">The sequence shown here is derived from an EMBL/GenBank/DDBJ whole genome shotgun (WGS) entry which is preliminary data.</text>
</comment>
<dbReference type="InterPro" id="IPR012943">
    <property type="entry name" value="Cnn_1N"/>
</dbReference>
<feature type="domain" description="Centrosomin N-terminal motif 1" evidence="5">
    <location>
        <begin position="114"/>
        <end position="185"/>
    </location>
</feature>
<evidence type="ECO:0000256" key="4">
    <source>
        <dbReference type="SAM" id="MobiDB-lite"/>
    </source>
</evidence>
<evidence type="ECO:0000256" key="3">
    <source>
        <dbReference type="SAM" id="Coils"/>
    </source>
</evidence>
<dbReference type="Pfam" id="PF07989">
    <property type="entry name" value="Cnn_1N"/>
    <property type="match status" value="1"/>
</dbReference>
<organism evidence="6 7">
    <name type="scientific">Pleurotus eryngii</name>
    <name type="common">Boletus of the steppes</name>
    <dbReference type="NCBI Taxonomy" id="5323"/>
    <lineage>
        <taxon>Eukaryota</taxon>
        <taxon>Fungi</taxon>
        <taxon>Dikarya</taxon>
        <taxon>Basidiomycota</taxon>
        <taxon>Agaricomycotina</taxon>
        <taxon>Agaricomycetes</taxon>
        <taxon>Agaricomycetidae</taxon>
        <taxon>Agaricales</taxon>
        <taxon>Pleurotineae</taxon>
        <taxon>Pleurotaceae</taxon>
        <taxon>Pleurotus</taxon>
    </lineage>
</organism>
<sequence length="1018" mass="117020">MSTEPSLASLPFGFTPPGRGFRVPSSSTNPSSAPISTPSPPSGFSSLRKPSVDVGSASRLGSKAGDEEDNEGDFMETPGGERKRGMDFNTTPAASTRAKRTRASAGATKGAPLTLRDQEKQIDHLKKENFDLKLRLHFFEDRLHQMAPEQMETVIKQNITLKTEVQSRGMEIKKLKKVQTSLQREVDKLSRGAARERELEEKLEERDMELQELRRRRSGHTLDDFALREAEARNAELEEQLDSLKGLLEENTEEIERLQELLERKADESTMSEGGQGRRERMKRRVEDLEAENENIRERLEEHVDLLTRVENERDDALDRVEELMLELETERRRRQAESMERSQSRAQILDEIEEREVMQENLNALKDRLAAVTIELTQREDDLELRNRELEDMAEDHTRDLEDNDHAWRSEIVEIRNQKDNLADVLAEREAAIETLRVTIAGFQAEQDNIDEALKQLEDQIADKDNEILKLNKTIDSLHDQLYQTEDEADHLKEAIERMQEDEDVEKQVSAALKEKIATLKAELEETSATYEALHTEALAHRQRQEQLAHHSEDLDAQLREERRLRERAVADLDAADREHEEEMRRERRAFEAKESALQSALNDLARAQSLLDQREFDLQAVQTALQTIEAESKRAGETHTTARFSLQLEVDRLKRDLERLEDELARARKDLEDKDSKGRDRDGVLDRLHAENRDLATQLAAQTQARLNVTEKLDTTQASLKTAEAQVATFRSRIADLEERLSKDQRSLLAAENQYRDQLTERNTLLLTIYQYMDKILGVDKTPKKGGQAETKPFTNFSVFHDNLITRLKALSQIQLDFDKRCKEVESKFTKKLADMRKQLDHRWKQIDKFEEAVKGYADAKAAWRRKYSSKEGELEAVKATNADLTTQLVAMKKPGQSDAMEVRALSARATNAERRLINAQNLLAASEEKVAEMNQRNASADSKWEARVKEYEARLKAAEEKYKRERQGAKERVNELENNMKNIREQLELAQRRNRQLNDVVQTARAGDSPGSSSR</sequence>
<evidence type="ECO:0000256" key="1">
    <source>
        <dbReference type="ARBA" id="ARBA00004496"/>
    </source>
</evidence>